<dbReference type="Proteomes" id="UP000006818">
    <property type="component" value="Chromosome"/>
</dbReference>
<accession>C3NJF9</accession>
<dbReference type="HOGENOM" id="CLU_129118_0_0_2"/>
<evidence type="ECO:0000313" key="1">
    <source>
        <dbReference type="EMBL" id="ACP49176.1"/>
    </source>
</evidence>
<reference evidence="1 2" key="1">
    <citation type="journal article" date="2009" name="Proc. Natl. Acad. Sci. U.S.A.">
        <title>Biogeography of the Sulfolobus islandicus pan-genome.</title>
        <authorList>
            <person name="Reno M.L."/>
            <person name="Held N.L."/>
            <person name="Fields C.J."/>
            <person name="Burke P.V."/>
            <person name="Whitaker R.J."/>
        </authorList>
    </citation>
    <scope>NUCLEOTIDE SEQUENCE [LARGE SCALE GENOMIC DNA]</scope>
    <source>
        <strain evidence="2">Y.N.15.51 / Yellowstone #2</strain>
    </source>
</reference>
<gene>
    <name evidence="1" type="ordered locus">YN1551_2167</name>
</gene>
<name>C3NJF9_SACI1</name>
<sequence>MIPSYCFLPPGFCKYLVTGEVYCTYISFLVPNSSTPIKLVYACKCCMDNVNVTLTPHLVSYVFNVYIKYELPYGKVCCLYYCTIGKYYSPDSIINISFTAYRYSQNLELIGVEPSTYFTLISHGQTEAHYCLKSWIAVKLNNVSVYTSIYIVVKVMSPSSATPKFNIPMLPIIDRRMI</sequence>
<dbReference type="KEGG" id="sin:YN1551_2167"/>
<protein>
    <submittedName>
        <fullName evidence="1">Uncharacterized protein</fullName>
    </submittedName>
</protein>
<organism evidence="1 2">
    <name type="scientific">Saccharolobus islandicus (strain Y.N.15.51 / Yellowstone #2)</name>
    <name type="common">Sulfolobus islandicus</name>
    <dbReference type="NCBI Taxonomy" id="419942"/>
    <lineage>
        <taxon>Archaea</taxon>
        <taxon>Thermoproteota</taxon>
        <taxon>Thermoprotei</taxon>
        <taxon>Sulfolobales</taxon>
        <taxon>Sulfolobaceae</taxon>
        <taxon>Saccharolobus</taxon>
    </lineage>
</organism>
<dbReference type="EMBL" id="CP001404">
    <property type="protein sequence ID" value="ACP49176.1"/>
    <property type="molecule type" value="Genomic_DNA"/>
</dbReference>
<proteinExistence type="predicted"/>
<dbReference type="AlphaFoldDB" id="C3NJF9"/>
<evidence type="ECO:0000313" key="2">
    <source>
        <dbReference type="Proteomes" id="UP000006818"/>
    </source>
</evidence>